<dbReference type="EMBL" id="MU003827">
    <property type="protein sequence ID" value="KAF2718286.1"/>
    <property type="molecule type" value="Genomic_DNA"/>
</dbReference>
<proteinExistence type="predicted"/>
<dbReference type="Proteomes" id="UP000799441">
    <property type="component" value="Unassembled WGS sequence"/>
</dbReference>
<comment type="caution">
    <text evidence="3">The sequence shown here is derived from an EMBL/GenBank/DDBJ whole genome shotgun (WGS) entry which is preliminary data.</text>
</comment>
<evidence type="ECO:0000313" key="3">
    <source>
        <dbReference type="EMBL" id="KAF2718286.1"/>
    </source>
</evidence>
<feature type="domain" description="PSP1 C-terminal" evidence="2">
    <location>
        <begin position="242"/>
        <end position="327"/>
    </location>
</feature>
<dbReference type="Pfam" id="PF04468">
    <property type="entry name" value="PSP1"/>
    <property type="match status" value="1"/>
</dbReference>
<dbReference type="OrthoDB" id="243127at2759"/>
<dbReference type="GO" id="GO:0005737">
    <property type="term" value="C:cytoplasm"/>
    <property type="evidence" value="ECO:0007669"/>
    <property type="project" value="TreeGrafter"/>
</dbReference>
<name>A0A9P4Q4P0_9PEZI</name>
<evidence type="ECO:0000313" key="4">
    <source>
        <dbReference type="Proteomes" id="UP000799441"/>
    </source>
</evidence>
<feature type="region of interest" description="Disordered" evidence="1">
    <location>
        <begin position="175"/>
        <end position="197"/>
    </location>
</feature>
<protein>
    <submittedName>
        <fullName evidence="3">PSP1-domain-containing protein</fullName>
    </submittedName>
</protein>
<dbReference type="PANTHER" id="PTHR43830">
    <property type="entry name" value="PROTEIN PSP1"/>
    <property type="match status" value="1"/>
</dbReference>
<accession>A0A9P4Q4P0</accession>
<evidence type="ECO:0000259" key="2">
    <source>
        <dbReference type="PROSITE" id="PS51411"/>
    </source>
</evidence>
<sequence length="612" mass="66663">MPVKKPFLPLQDPPNAYLPFVRRRYRAILSQSQGAFQIDPSGRPHVLPHASAQTQDSADRYGLPAQYHVPPVTLEPHERTPRPLPPTNPNNRAPRKLLYIVSFKCARVECFYLLDNTGLEVNEGDMVIVEADRGQDLGMVQHARVTPEEARILKRKYAEEQYKWLMMFSQNNQQGAVNPNAPGANSNSNNGATNSNAVEISPIGASRSANGNGSLPPRPYPFPGAAGGPMLNKEDIFNLKPKAIKRIANANEVRMLMDKEGNEAKAKRSCQAKVNLCRLDMEILDAEWQWDFNKIIFYYYADHYINFQALITELYRIYKTRIWLSAVNPASFSPAATGQMPFGFGPGAILSTQYGSQQGQDPDPHGAVRPYTLEYNTYDPNYPAIPGVPNSFPQGVGLQGGYNQPNAQYQSHGAVGHMNQDYNNRHLTSYNNDYLNMMGQFSGVSLGNTRQQASTSPAYGSTVPPHNQTGVNTVGTPSASSSAAGSWLQPGMQHRRESVARAAGIGRQQNPPAPIGTRPVSSGDDTMSAFHLNGSTNGHQGTLGGVTARGAAEAQASSRTLPLGLTFGAMHYDNTNGGGQTGNSMPPGLQGDEETSTRMRAYLDNGGANWGR</sequence>
<evidence type="ECO:0000256" key="1">
    <source>
        <dbReference type="SAM" id="MobiDB-lite"/>
    </source>
</evidence>
<dbReference type="PROSITE" id="PS51411">
    <property type="entry name" value="PSP1_C"/>
    <property type="match status" value="1"/>
</dbReference>
<dbReference type="PANTHER" id="PTHR43830:SF3">
    <property type="entry name" value="PROTEIN PSP1"/>
    <property type="match status" value="1"/>
</dbReference>
<dbReference type="InterPro" id="IPR047767">
    <property type="entry name" value="PSP1-like"/>
</dbReference>
<reference evidence="3" key="1">
    <citation type="journal article" date="2020" name="Stud. Mycol.">
        <title>101 Dothideomycetes genomes: a test case for predicting lifestyles and emergence of pathogens.</title>
        <authorList>
            <person name="Haridas S."/>
            <person name="Albert R."/>
            <person name="Binder M."/>
            <person name="Bloem J."/>
            <person name="Labutti K."/>
            <person name="Salamov A."/>
            <person name="Andreopoulos B."/>
            <person name="Baker S."/>
            <person name="Barry K."/>
            <person name="Bills G."/>
            <person name="Bluhm B."/>
            <person name="Cannon C."/>
            <person name="Castanera R."/>
            <person name="Culley D."/>
            <person name="Daum C."/>
            <person name="Ezra D."/>
            <person name="Gonzalez J."/>
            <person name="Henrissat B."/>
            <person name="Kuo A."/>
            <person name="Liang C."/>
            <person name="Lipzen A."/>
            <person name="Lutzoni F."/>
            <person name="Magnuson J."/>
            <person name="Mondo S."/>
            <person name="Nolan M."/>
            <person name="Ohm R."/>
            <person name="Pangilinan J."/>
            <person name="Park H.-J."/>
            <person name="Ramirez L."/>
            <person name="Alfaro M."/>
            <person name="Sun H."/>
            <person name="Tritt A."/>
            <person name="Yoshinaga Y."/>
            <person name="Zwiers L.-H."/>
            <person name="Turgeon B."/>
            <person name="Goodwin S."/>
            <person name="Spatafora J."/>
            <person name="Crous P."/>
            <person name="Grigoriev I."/>
        </authorList>
    </citation>
    <scope>NUCLEOTIDE SEQUENCE</scope>
    <source>
        <strain evidence="3">CBS 116435</strain>
    </source>
</reference>
<organism evidence="3 4">
    <name type="scientific">Polychaeton citri CBS 116435</name>
    <dbReference type="NCBI Taxonomy" id="1314669"/>
    <lineage>
        <taxon>Eukaryota</taxon>
        <taxon>Fungi</taxon>
        <taxon>Dikarya</taxon>
        <taxon>Ascomycota</taxon>
        <taxon>Pezizomycotina</taxon>
        <taxon>Dothideomycetes</taxon>
        <taxon>Dothideomycetidae</taxon>
        <taxon>Capnodiales</taxon>
        <taxon>Capnodiaceae</taxon>
        <taxon>Polychaeton</taxon>
    </lineage>
</organism>
<dbReference type="InterPro" id="IPR007557">
    <property type="entry name" value="PSP1_C"/>
</dbReference>
<dbReference type="AlphaFoldDB" id="A0A9P4Q4P0"/>
<keyword evidence="4" id="KW-1185">Reference proteome</keyword>
<gene>
    <name evidence="3" type="ORF">K431DRAFT_297050</name>
</gene>
<feature type="region of interest" description="Disordered" evidence="1">
    <location>
        <begin position="447"/>
        <end position="466"/>
    </location>
</feature>